<gene>
    <name evidence="11" type="ORF">LWI29_030439</name>
</gene>
<evidence type="ECO:0000259" key="9">
    <source>
        <dbReference type="Pfam" id="PF23299"/>
    </source>
</evidence>
<feature type="domain" description="DUF7615" evidence="10">
    <location>
        <begin position="990"/>
        <end position="1094"/>
    </location>
</feature>
<evidence type="ECO:0000259" key="8">
    <source>
        <dbReference type="Pfam" id="PF07227"/>
    </source>
</evidence>
<dbReference type="Proteomes" id="UP001168877">
    <property type="component" value="Unassembled WGS sequence"/>
</dbReference>
<feature type="compositionally biased region" description="Basic and acidic residues" evidence="7">
    <location>
        <begin position="478"/>
        <end position="506"/>
    </location>
</feature>
<keyword evidence="5" id="KW-0539">Nucleus</keyword>
<dbReference type="InterPro" id="IPR032881">
    <property type="entry name" value="Oberon-like_PHD"/>
</dbReference>
<organism evidence="11 12">
    <name type="scientific">Acer saccharum</name>
    <name type="common">Sugar maple</name>
    <dbReference type="NCBI Taxonomy" id="4024"/>
    <lineage>
        <taxon>Eukaryota</taxon>
        <taxon>Viridiplantae</taxon>
        <taxon>Streptophyta</taxon>
        <taxon>Embryophyta</taxon>
        <taxon>Tracheophyta</taxon>
        <taxon>Spermatophyta</taxon>
        <taxon>Magnoliopsida</taxon>
        <taxon>eudicotyledons</taxon>
        <taxon>Gunneridae</taxon>
        <taxon>Pentapetalae</taxon>
        <taxon>rosids</taxon>
        <taxon>malvids</taxon>
        <taxon>Sapindales</taxon>
        <taxon>Sapindaceae</taxon>
        <taxon>Hippocastanoideae</taxon>
        <taxon>Acereae</taxon>
        <taxon>Acer</taxon>
    </lineage>
</organism>
<keyword evidence="6" id="KW-0175">Coiled coil</keyword>
<evidence type="ECO:0000256" key="1">
    <source>
        <dbReference type="ARBA" id="ARBA00004123"/>
    </source>
</evidence>
<dbReference type="Pfam" id="PF14223">
    <property type="entry name" value="Retrotran_gag_2"/>
    <property type="match status" value="1"/>
</dbReference>
<feature type="domain" description="DUF7081" evidence="9">
    <location>
        <begin position="309"/>
        <end position="399"/>
    </location>
</feature>
<dbReference type="PANTHER" id="PTHR33345:SF6">
    <property type="entry name" value="OS03G0747200 PROTEIN"/>
    <property type="match status" value="1"/>
</dbReference>
<keyword evidence="3" id="KW-0863">Zinc-finger</keyword>
<evidence type="ECO:0000256" key="7">
    <source>
        <dbReference type="SAM" id="MobiDB-lite"/>
    </source>
</evidence>
<dbReference type="AlphaFoldDB" id="A0AA39WA51"/>
<accession>A0AA39WA51</accession>
<comment type="caution">
    <text evidence="11">The sequence shown here is derived from an EMBL/GenBank/DDBJ whole genome shotgun (WGS) entry which is preliminary data.</text>
</comment>
<evidence type="ECO:0000256" key="3">
    <source>
        <dbReference type="ARBA" id="ARBA00022771"/>
    </source>
</evidence>
<feature type="region of interest" description="Disordered" evidence="7">
    <location>
        <begin position="411"/>
        <end position="506"/>
    </location>
</feature>
<sequence length="1101" mass="123176">MAIMRDQKLDGHILGTKPCPPQYFVSPSNIPILNPTYDDWVIIDQALLGWMYGSIEPVVACDIMRNETSHQVWKALEERFGFASKSRVNQLRISLQATRKNSMKMGEYLSMMKQISNNLALVREPISDSYLISSVVSGLDAEYLPVTCQINARETMSLQEAHATLMTFKNILSQLNLINNSGTDLANATTNFASHKTSNNNNTNTNNKLITRTSSKAREEVTQVEISEEEEVGTEAREDPTTITTDPSANCLHHNLVSCPDPISTVVFLLRGVKVFVAVMSDHSSPPIYMPAPINVCKPAEGADNFLKPVTPCEVGEGLPYAPMDWPNPGDNWGWRVGKRISNVGYYSDRFLYLPKRIQRAGAPRHFASKLSLERFLKSEFPGADLEGFFASFSWKVPSSLAYSTDVKATAFSPEPPKPETEKVEEETSTVKRKMKHTAASSSVKRQTRQSRRQSIDEAGDTYESPSLNNQEAANESPGKDMKNKTDLDDLFEDKNSPDEPIPKEFDNYLDSLVDSLAQPRSETPLPHTVTVNSPPQENDLAAAQRLEENKAKVTSLRQEYNELKENATLLQTEIDSNLSSLQGIDDQIAQLKSQRAQLMKTMETKKMARFKFEDSKLVSDLHHPGNCWLEMELMEVDGTNESTETMPKINGNGNGIYLPPVSPESYGDGLPYAPINWPKPGDNWRWKVGRRVAITGHFLDRYLYLPNTLRRLDNAISKRSAFASKSSLEKYIKTAFPNADIDAFFASFSWKIPAKQLPVNGEEQSDSDGVVCKAGNKKCNSLVMQAEYSSLTTMPCDICCIEPQFCSDCCCILCNKFISLNYGGYSYIKCEAQVGEGYICGHVAHLNCALRCFMAGTIGGSIGLDAEYCCRRCDAKTDLILHATRLVRTCESVDCKDDIEKILNVGVCILRDSKKTSAKELLSRIELAIKKLKHGTSLRDIWKVEDSDVAISTGVSHDRIAALEVINDQDSPDAITSSQPFLATYSDSKSESRKLEEKIDRVLQALKNSQEFEYRLAEERLYAQKNDLCHLFQQLDKERADLAQHSSEAEPCLLLETIQSREDQIKRGVMKLKDMAEIAMGFGRTSKTILKDHFDLDVED</sequence>
<dbReference type="PANTHER" id="PTHR33345">
    <property type="entry name" value="ADAPTER PROTEIN, PUTATIVE-RELATED"/>
    <property type="match status" value="1"/>
</dbReference>
<evidence type="ECO:0000256" key="6">
    <source>
        <dbReference type="SAM" id="Coils"/>
    </source>
</evidence>
<feature type="compositionally biased region" description="Polar residues" evidence="7">
    <location>
        <begin position="464"/>
        <end position="474"/>
    </location>
</feature>
<evidence type="ECO:0008006" key="13">
    <source>
        <dbReference type="Google" id="ProtNLM"/>
    </source>
</evidence>
<evidence type="ECO:0000259" key="10">
    <source>
        <dbReference type="Pfam" id="PF24590"/>
    </source>
</evidence>
<keyword evidence="4" id="KW-0862">Zinc</keyword>
<feature type="region of interest" description="Disordered" evidence="7">
    <location>
        <begin position="214"/>
        <end position="246"/>
    </location>
</feature>
<dbReference type="GO" id="GO:0008270">
    <property type="term" value="F:zinc ion binding"/>
    <property type="evidence" value="ECO:0007669"/>
    <property type="project" value="UniProtKB-KW"/>
</dbReference>
<proteinExistence type="predicted"/>
<evidence type="ECO:0000313" key="12">
    <source>
        <dbReference type="Proteomes" id="UP001168877"/>
    </source>
</evidence>
<dbReference type="InterPro" id="IPR055508">
    <property type="entry name" value="DUF7081"/>
</dbReference>
<evidence type="ECO:0000313" key="11">
    <source>
        <dbReference type="EMBL" id="KAK0608425.1"/>
    </source>
</evidence>
<dbReference type="Pfam" id="PF07227">
    <property type="entry name" value="PHD_Oberon"/>
    <property type="match status" value="1"/>
</dbReference>
<feature type="domain" description="DUF7081" evidence="9">
    <location>
        <begin position="661"/>
        <end position="755"/>
    </location>
</feature>
<evidence type="ECO:0000256" key="5">
    <source>
        <dbReference type="ARBA" id="ARBA00023242"/>
    </source>
</evidence>
<feature type="domain" description="Oberon-like PHD finger" evidence="8">
    <location>
        <begin position="776"/>
        <end position="909"/>
    </location>
</feature>
<evidence type="ECO:0000256" key="2">
    <source>
        <dbReference type="ARBA" id="ARBA00022723"/>
    </source>
</evidence>
<keyword evidence="12" id="KW-1185">Reference proteome</keyword>
<name>A0AA39WA51_ACESA</name>
<evidence type="ECO:0000256" key="4">
    <source>
        <dbReference type="ARBA" id="ARBA00022833"/>
    </source>
</evidence>
<reference evidence="11" key="1">
    <citation type="journal article" date="2022" name="Plant J.">
        <title>Strategies of tolerance reflected in two North American maple genomes.</title>
        <authorList>
            <person name="McEvoy S.L."/>
            <person name="Sezen U.U."/>
            <person name="Trouern-Trend A."/>
            <person name="McMahon S.M."/>
            <person name="Schaberg P.G."/>
            <person name="Yang J."/>
            <person name="Wegrzyn J.L."/>
            <person name="Swenson N.G."/>
        </authorList>
    </citation>
    <scope>NUCLEOTIDE SEQUENCE</scope>
    <source>
        <strain evidence="11">NS2018</strain>
    </source>
</reference>
<dbReference type="Pfam" id="PF24590">
    <property type="entry name" value="DUF7615"/>
    <property type="match status" value="1"/>
</dbReference>
<keyword evidence="2" id="KW-0479">Metal-binding</keyword>
<dbReference type="InterPro" id="IPR056034">
    <property type="entry name" value="DUF7615"/>
</dbReference>
<dbReference type="EMBL" id="JAUESC010000001">
    <property type="protein sequence ID" value="KAK0608425.1"/>
    <property type="molecule type" value="Genomic_DNA"/>
</dbReference>
<dbReference type="Pfam" id="PF23299">
    <property type="entry name" value="DUF7081"/>
    <property type="match status" value="2"/>
</dbReference>
<feature type="coiled-coil region" evidence="6">
    <location>
        <begin position="544"/>
        <end position="609"/>
    </location>
</feature>
<dbReference type="GO" id="GO:0005634">
    <property type="term" value="C:nucleus"/>
    <property type="evidence" value="ECO:0007669"/>
    <property type="project" value="UniProtKB-SubCell"/>
</dbReference>
<protein>
    <recommendedName>
        <fullName evidence="13">Oberon PHD finger domain-containing protein</fullName>
    </recommendedName>
</protein>
<reference evidence="11" key="2">
    <citation type="submission" date="2023-06" db="EMBL/GenBank/DDBJ databases">
        <authorList>
            <person name="Swenson N.G."/>
            <person name="Wegrzyn J.L."/>
            <person name="Mcevoy S.L."/>
        </authorList>
    </citation>
    <scope>NUCLEOTIDE SEQUENCE</scope>
    <source>
        <strain evidence="11">NS2018</strain>
        <tissue evidence="11">Leaf</tissue>
    </source>
</reference>
<comment type="subcellular location">
    <subcellularLocation>
        <location evidence="1">Nucleus</location>
    </subcellularLocation>
</comment>